<sequence length="303" mass="34006">MLDMIDREGLAGFLRRRRAALQPIDVGLRAGARRRTPGLRREEVAALCHMSVDYYARLERQAGPTPSVQMIGSIAQGMRLSRDERDHLFRLAGHEPPTREADREHVSPGMLRIFDRLREDTIAEIVTELGETLHQTRLSVALVGDLCRFTGPARSIGYRWFTDESTRDLYPEADHDHYSRMYAAGLRAVRARRGPDSTAESFVTMLSAQSGEFRRVWAEHEIGIAPKSEKRFVNPLVGTVDLQCQTLHDPDQANMLLVYTAVPGSDSYEKIQLLAADLDATAAELPPGSDGWTARDRIRDARA</sequence>
<dbReference type="InterPro" id="IPR010982">
    <property type="entry name" value="Lambda_DNA-bd_dom_sf"/>
</dbReference>
<accession>A0AA97GW17</accession>
<dbReference type="InterPro" id="IPR041413">
    <property type="entry name" value="MLTR_LBD"/>
</dbReference>
<reference evidence="2" key="1">
    <citation type="submission" date="2023-06" db="EMBL/GenBank/DDBJ databases">
        <title>Gordonia sp. nov. and Pseudochrobactrum sp. nov., two species isolated from the burying beetle Nicrophorus vespilloides.</title>
        <authorList>
            <person name="Poehlein A."/>
            <person name="Guzman J."/>
            <person name="Daniel R."/>
            <person name="Vilcinskas A."/>
        </authorList>
    </citation>
    <scope>NUCLEOTIDE SEQUENCE</scope>
    <source>
        <strain evidence="2">MP11Mi</strain>
    </source>
</reference>
<dbReference type="SUPFAM" id="SSF47413">
    <property type="entry name" value="lambda repressor-like DNA-binding domains"/>
    <property type="match status" value="1"/>
</dbReference>
<gene>
    <name evidence="2" type="ORF">MP11Mi_13060</name>
</gene>
<dbReference type="AlphaFoldDB" id="A0AA97GW17"/>
<dbReference type="Gene3D" id="3.30.450.180">
    <property type="match status" value="1"/>
</dbReference>
<dbReference type="Pfam" id="PF17765">
    <property type="entry name" value="MLTR_LBD"/>
    <property type="match status" value="1"/>
</dbReference>
<dbReference type="PANTHER" id="PTHR35010:SF2">
    <property type="entry name" value="BLL4672 PROTEIN"/>
    <property type="match status" value="1"/>
</dbReference>
<dbReference type="Gene3D" id="1.10.260.40">
    <property type="entry name" value="lambda repressor-like DNA-binding domains"/>
    <property type="match status" value="1"/>
</dbReference>
<dbReference type="PANTHER" id="PTHR35010">
    <property type="entry name" value="BLL4672 PROTEIN-RELATED"/>
    <property type="match status" value="1"/>
</dbReference>
<dbReference type="EMBL" id="CP128986">
    <property type="protein sequence ID" value="WOC12223.1"/>
    <property type="molecule type" value="Genomic_DNA"/>
</dbReference>
<dbReference type="Pfam" id="PF13560">
    <property type="entry name" value="HTH_31"/>
    <property type="match status" value="1"/>
</dbReference>
<organism evidence="2">
    <name type="scientific">Gordonia sp. MP11Mi</name>
    <dbReference type="NCBI Taxonomy" id="3022769"/>
    <lineage>
        <taxon>Bacteria</taxon>
        <taxon>Bacillati</taxon>
        <taxon>Actinomycetota</taxon>
        <taxon>Actinomycetes</taxon>
        <taxon>Mycobacteriales</taxon>
        <taxon>Gordoniaceae</taxon>
        <taxon>Gordonia</taxon>
    </lineage>
</organism>
<protein>
    <recommendedName>
        <fullName evidence="1">HTH cro/C1-type domain-containing protein</fullName>
    </recommendedName>
</protein>
<name>A0AA97GW17_9ACTN</name>
<evidence type="ECO:0000313" key="2">
    <source>
        <dbReference type="EMBL" id="WOC12223.1"/>
    </source>
</evidence>
<dbReference type="SMART" id="SM00530">
    <property type="entry name" value="HTH_XRE"/>
    <property type="match status" value="1"/>
</dbReference>
<evidence type="ECO:0000259" key="1">
    <source>
        <dbReference type="SMART" id="SM00530"/>
    </source>
</evidence>
<dbReference type="GO" id="GO:0003677">
    <property type="term" value="F:DNA binding"/>
    <property type="evidence" value="ECO:0007669"/>
    <property type="project" value="InterPro"/>
</dbReference>
<dbReference type="InterPro" id="IPR001387">
    <property type="entry name" value="Cro/C1-type_HTH"/>
</dbReference>
<dbReference type="CDD" id="cd00093">
    <property type="entry name" value="HTH_XRE"/>
    <property type="match status" value="1"/>
</dbReference>
<feature type="domain" description="HTH cro/C1-type" evidence="1">
    <location>
        <begin position="13"/>
        <end position="85"/>
    </location>
</feature>
<proteinExistence type="predicted"/>